<evidence type="ECO:0000313" key="1">
    <source>
        <dbReference type="EMBL" id="ADH63501.1"/>
    </source>
</evidence>
<dbReference type="Proteomes" id="UP000001916">
    <property type="component" value="Chromosome"/>
</dbReference>
<dbReference type="HOGENOM" id="CLU_1309621_0_0_0"/>
<dbReference type="AlphaFoldDB" id="D7BFE8"/>
<dbReference type="STRING" id="526227.Mesil_1615"/>
<dbReference type="EMBL" id="CP002042">
    <property type="protein sequence ID" value="ADH63501.1"/>
    <property type="molecule type" value="Genomic_DNA"/>
</dbReference>
<reference evidence="1 2" key="1">
    <citation type="journal article" date="2010" name="Stand. Genomic Sci.">
        <title>Complete genome sequence of Meiothermus silvanus type strain (VI-R2).</title>
        <authorList>
            <person name="Sikorski J."/>
            <person name="Tindall B.J."/>
            <person name="Lowry S."/>
            <person name="Lucas S."/>
            <person name="Nolan M."/>
            <person name="Copeland A."/>
            <person name="Glavina Del Rio T."/>
            <person name="Tice H."/>
            <person name="Cheng J.F."/>
            <person name="Han C."/>
            <person name="Pitluck S."/>
            <person name="Liolios K."/>
            <person name="Ivanova N."/>
            <person name="Mavromatis K."/>
            <person name="Mikhailova N."/>
            <person name="Pati A."/>
            <person name="Goodwin L."/>
            <person name="Chen A."/>
            <person name="Palaniappan K."/>
            <person name="Land M."/>
            <person name="Hauser L."/>
            <person name="Chang Y.J."/>
            <person name="Jeffries C.D."/>
            <person name="Rohde M."/>
            <person name="Goker M."/>
            <person name="Woyke T."/>
            <person name="Bristow J."/>
            <person name="Eisen J.A."/>
            <person name="Markowitz V."/>
            <person name="Hugenholtz P."/>
            <person name="Kyrpides N.C."/>
            <person name="Klenk H.P."/>
            <person name="Lapidus A."/>
        </authorList>
    </citation>
    <scope>NUCLEOTIDE SEQUENCE [LARGE SCALE GENOMIC DNA]</scope>
    <source>
        <strain evidence="2">ATCC 700542 / DSM 9946 / VI-R2</strain>
    </source>
</reference>
<sequence length="238" mass="25603">MPGYLAPPAGFRVLAKALSGFDVSELERFPTAPQAYQEWRTRVPRNAHLVAFAEASWAAIHLAAESEAHSLSVFGPIVRVDAALEARLRALKTAHATGFAAFVEAAKPWFFGAYFLEHGQEPIAAWAEGLADLDLGQWIGGMLELPDGRKALRRLRCPVLVGIGAEDVFTPSRCAQEVVDWVPANERGLGAVRVSLEGCGHLAPWENPAEAASLVEGFIRGAGSLGGEAPVWDDPRWG</sequence>
<evidence type="ECO:0008006" key="3">
    <source>
        <dbReference type="Google" id="ProtNLM"/>
    </source>
</evidence>
<evidence type="ECO:0000313" key="2">
    <source>
        <dbReference type="Proteomes" id="UP000001916"/>
    </source>
</evidence>
<dbReference type="InterPro" id="IPR029058">
    <property type="entry name" value="AB_hydrolase_fold"/>
</dbReference>
<protein>
    <recommendedName>
        <fullName evidence="3">Alpha/beta hydrolase</fullName>
    </recommendedName>
</protein>
<organism evidence="1 2">
    <name type="scientific">Allomeiothermus silvanus (strain ATCC 700542 / DSM 9946 / NBRC 106475 / NCIMB 13440 / VI-R2)</name>
    <name type="common">Thermus silvanus</name>
    <dbReference type="NCBI Taxonomy" id="526227"/>
    <lineage>
        <taxon>Bacteria</taxon>
        <taxon>Thermotogati</taxon>
        <taxon>Deinococcota</taxon>
        <taxon>Deinococci</taxon>
        <taxon>Thermales</taxon>
        <taxon>Thermaceae</taxon>
        <taxon>Allomeiothermus</taxon>
    </lineage>
</organism>
<gene>
    <name evidence="1" type="ordered locus">Mesil_1615</name>
</gene>
<name>D7BFE8_ALLS1</name>
<dbReference type="eggNOG" id="COG2267">
    <property type="taxonomic scope" value="Bacteria"/>
</dbReference>
<dbReference type="SUPFAM" id="SSF53474">
    <property type="entry name" value="alpha/beta-Hydrolases"/>
    <property type="match status" value="1"/>
</dbReference>
<keyword evidence="2" id="KW-1185">Reference proteome</keyword>
<accession>D7BFE8</accession>
<dbReference type="KEGG" id="msv:Mesil_1615"/>
<dbReference type="Gene3D" id="3.40.50.1820">
    <property type="entry name" value="alpha/beta hydrolase"/>
    <property type="match status" value="1"/>
</dbReference>
<proteinExistence type="predicted"/>